<dbReference type="AlphaFoldDB" id="A0A0F9MHB7"/>
<accession>A0A0F9MHB7</accession>
<proteinExistence type="predicted"/>
<organism evidence="1">
    <name type="scientific">marine sediment metagenome</name>
    <dbReference type="NCBI Taxonomy" id="412755"/>
    <lineage>
        <taxon>unclassified sequences</taxon>
        <taxon>metagenomes</taxon>
        <taxon>ecological metagenomes</taxon>
    </lineage>
</organism>
<dbReference type="EMBL" id="LAZR01008866">
    <property type="protein sequence ID" value="KKM76095.1"/>
    <property type="molecule type" value="Genomic_DNA"/>
</dbReference>
<reference evidence="1" key="1">
    <citation type="journal article" date="2015" name="Nature">
        <title>Complex archaea that bridge the gap between prokaryotes and eukaryotes.</title>
        <authorList>
            <person name="Spang A."/>
            <person name="Saw J.H."/>
            <person name="Jorgensen S.L."/>
            <person name="Zaremba-Niedzwiedzka K."/>
            <person name="Martijn J."/>
            <person name="Lind A.E."/>
            <person name="van Eijk R."/>
            <person name="Schleper C."/>
            <person name="Guy L."/>
            <person name="Ettema T.J."/>
        </authorList>
    </citation>
    <scope>NUCLEOTIDE SEQUENCE</scope>
</reference>
<sequence length="127" mass="14733">MKLGKLVELTQLSDMESESFHRLRNQAFETAWNTYEDRATSYNVSHEPYKEMPFGIVSLVSELQKRIIRLTSLVTPRREEELREEDLDRILDTMIDSINYASWGYAMMKIALAEGTTNDETAQPDPL</sequence>
<gene>
    <name evidence="1" type="ORF">LCGC14_1383580</name>
</gene>
<evidence type="ECO:0000313" key="1">
    <source>
        <dbReference type="EMBL" id="KKM76095.1"/>
    </source>
</evidence>
<comment type="caution">
    <text evidence="1">The sequence shown here is derived from an EMBL/GenBank/DDBJ whole genome shotgun (WGS) entry which is preliminary data.</text>
</comment>
<protein>
    <recommendedName>
        <fullName evidence="2">Nucleotide modification associated domain-containing protein</fullName>
    </recommendedName>
</protein>
<evidence type="ECO:0008006" key="2">
    <source>
        <dbReference type="Google" id="ProtNLM"/>
    </source>
</evidence>
<name>A0A0F9MHB7_9ZZZZ</name>